<protein>
    <recommendedName>
        <fullName evidence="14">ADP,ATP carrier protein</fullName>
    </recommendedName>
</protein>
<dbReference type="GO" id="GO:0005743">
    <property type="term" value="C:mitochondrial inner membrane"/>
    <property type="evidence" value="ECO:0007669"/>
    <property type="project" value="UniProtKB-SubCell"/>
</dbReference>
<evidence type="ECO:0000256" key="3">
    <source>
        <dbReference type="ARBA" id="ARBA00022448"/>
    </source>
</evidence>
<evidence type="ECO:0000256" key="6">
    <source>
        <dbReference type="ARBA" id="ARBA00022792"/>
    </source>
</evidence>
<sequence length="456" mass="49372">MEAAVEGKDYIGETAKFRAYAVNVGDKKNVRGMGATSDGGPTAGSVIELPFWTGESSASSRLLALLPSGVGLVFDRKVKRYILMNGDNSSSLRQVTPSSTNILQPIEFYFGPRGRNPIERQKKLDLSTTLRISASGAICASVVHTALTPIDVVKTKMQTNPAEYPDPVRSLKKLVDEEGIRSFFNGWQPTFLGFFVWGGFAYISTEYFRRLIIDFVGVGATTLEVPIILAAAATSAFFGSFLIAPFETVRIRTVAEPKFGSNIFTVSGRILMVICVVEMPLFMFLRSLLTLFSIFEQEEGVGAFFDSVPVFLLKEIPFACAKFAVFDITTEQLYDAFPAAREDLQLSLLITLAAGTFGGIIAAIVSNPADCTISELKKSATDISPTDAANLIIERGGLLALFKGLTLRMAFYSLMVGGQFLLYDTIRFALGVGSDDLKLYLDVLGSALSAKTAGSL</sequence>
<dbReference type="Gene3D" id="1.50.40.10">
    <property type="entry name" value="Mitochondrial carrier domain"/>
    <property type="match status" value="2"/>
</dbReference>
<dbReference type="GO" id="GO:1990547">
    <property type="term" value="P:mitochondrial phosphate ion transmembrane transport"/>
    <property type="evidence" value="ECO:0007669"/>
    <property type="project" value="InterPro"/>
</dbReference>
<dbReference type="SUPFAM" id="SSF103506">
    <property type="entry name" value="Mitochondrial carrier"/>
    <property type="match status" value="1"/>
</dbReference>
<dbReference type="AlphaFoldDB" id="A0A7S1FVM4"/>
<keyword evidence="3 11" id="KW-0813">Transport</keyword>
<evidence type="ECO:0000256" key="10">
    <source>
        <dbReference type="PROSITE-ProRule" id="PRU00282"/>
    </source>
</evidence>
<evidence type="ECO:0000256" key="4">
    <source>
        <dbReference type="ARBA" id="ARBA00022692"/>
    </source>
</evidence>
<dbReference type="PANTHER" id="PTHR45671:SF12">
    <property type="entry name" value="MITOCHONDRIAL PHOSPHATE CARRIER PROTEIN"/>
    <property type="match status" value="1"/>
</dbReference>
<organism evidence="13">
    <name type="scientific">Corethron hystrix</name>
    <dbReference type="NCBI Taxonomy" id="216773"/>
    <lineage>
        <taxon>Eukaryota</taxon>
        <taxon>Sar</taxon>
        <taxon>Stramenopiles</taxon>
        <taxon>Ochrophyta</taxon>
        <taxon>Bacillariophyta</taxon>
        <taxon>Coscinodiscophyceae</taxon>
        <taxon>Corethrophycidae</taxon>
        <taxon>Corethrales</taxon>
        <taxon>Corethraceae</taxon>
        <taxon>Corethron</taxon>
    </lineage>
</organism>
<dbReference type="EMBL" id="HBFR01028386">
    <property type="protein sequence ID" value="CAD8893394.1"/>
    <property type="molecule type" value="Transcribed_RNA"/>
</dbReference>
<feature type="transmembrane region" description="Helical" evidence="12">
    <location>
        <begin position="186"/>
        <end position="203"/>
    </location>
</feature>
<keyword evidence="4 10" id="KW-0812">Transmembrane</keyword>
<feature type="repeat" description="Solcar" evidence="10">
    <location>
        <begin position="346"/>
        <end position="429"/>
    </location>
</feature>
<keyword evidence="5" id="KW-0677">Repeat</keyword>
<keyword evidence="7 12" id="KW-1133">Transmembrane helix</keyword>
<accession>A0A7S1FVM4</accession>
<feature type="transmembrane region" description="Helical" evidence="12">
    <location>
        <begin position="263"/>
        <end position="285"/>
    </location>
</feature>
<evidence type="ECO:0000256" key="9">
    <source>
        <dbReference type="ARBA" id="ARBA00023136"/>
    </source>
</evidence>
<feature type="repeat" description="Solcar" evidence="10">
    <location>
        <begin position="223"/>
        <end position="332"/>
    </location>
</feature>
<feature type="transmembrane region" description="Helical" evidence="12">
    <location>
        <begin position="346"/>
        <end position="365"/>
    </location>
</feature>
<evidence type="ECO:0000256" key="8">
    <source>
        <dbReference type="ARBA" id="ARBA00023128"/>
    </source>
</evidence>
<evidence type="ECO:0000256" key="7">
    <source>
        <dbReference type="ARBA" id="ARBA00022989"/>
    </source>
</evidence>
<comment type="subcellular location">
    <subcellularLocation>
        <location evidence="1">Mitochondrion inner membrane</location>
        <topology evidence="1">Multi-pass membrane protein</topology>
    </subcellularLocation>
</comment>
<feature type="transmembrane region" description="Helical" evidence="12">
    <location>
        <begin position="215"/>
        <end position="243"/>
    </location>
</feature>
<evidence type="ECO:0000313" key="13">
    <source>
        <dbReference type="EMBL" id="CAD8893394.1"/>
    </source>
</evidence>
<proteinExistence type="inferred from homology"/>
<reference evidence="13" key="1">
    <citation type="submission" date="2021-01" db="EMBL/GenBank/DDBJ databases">
        <authorList>
            <person name="Corre E."/>
            <person name="Pelletier E."/>
            <person name="Niang G."/>
            <person name="Scheremetjew M."/>
            <person name="Finn R."/>
            <person name="Kale V."/>
            <person name="Holt S."/>
            <person name="Cochrane G."/>
            <person name="Meng A."/>
            <person name="Brown T."/>
            <person name="Cohen L."/>
        </authorList>
    </citation>
    <scope>NUCLEOTIDE SEQUENCE</scope>
    <source>
        <strain evidence="13">308</strain>
    </source>
</reference>
<dbReference type="GO" id="GO:0005315">
    <property type="term" value="F:phosphate transmembrane transporter activity"/>
    <property type="evidence" value="ECO:0007669"/>
    <property type="project" value="InterPro"/>
</dbReference>
<keyword evidence="9 10" id="KW-0472">Membrane</keyword>
<evidence type="ECO:0000256" key="5">
    <source>
        <dbReference type="ARBA" id="ARBA00022737"/>
    </source>
</evidence>
<feature type="repeat" description="Solcar" evidence="10">
    <location>
        <begin position="127"/>
        <end position="211"/>
    </location>
</feature>
<evidence type="ECO:0008006" key="14">
    <source>
        <dbReference type="Google" id="ProtNLM"/>
    </source>
</evidence>
<evidence type="ECO:0000256" key="11">
    <source>
        <dbReference type="RuleBase" id="RU000488"/>
    </source>
</evidence>
<comment type="similarity">
    <text evidence="2 11">Belongs to the mitochondrial carrier (TC 2.A.29) family.</text>
</comment>
<dbReference type="InterPro" id="IPR023395">
    <property type="entry name" value="MCP_dom_sf"/>
</dbReference>
<evidence type="ECO:0000256" key="2">
    <source>
        <dbReference type="ARBA" id="ARBA00006375"/>
    </source>
</evidence>
<keyword evidence="8" id="KW-0496">Mitochondrion</keyword>
<name>A0A7S1FVM4_9STRA</name>
<keyword evidence="6" id="KW-0999">Mitochondrion inner membrane</keyword>
<evidence type="ECO:0000256" key="1">
    <source>
        <dbReference type="ARBA" id="ARBA00004448"/>
    </source>
</evidence>
<dbReference type="InterPro" id="IPR044677">
    <property type="entry name" value="SLC25A3/Pic2/Mir1-like"/>
</dbReference>
<dbReference type="PANTHER" id="PTHR45671">
    <property type="entry name" value="SOLUTE CARRIER FAMILY 25 (MITOCHONDRIAL CARRIER PHOSPHATE CARRIER), MEMBER 3, LIKE-RELATED-RELATED"/>
    <property type="match status" value="1"/>
</dbReference>
<dbReference type="InterPro" id="IPR018108">
    <property type="entry name" value="MCP_transmembrane"/>
</dbReference>
<evidence type="ECO:0000256" key="12">
    <source>
        <dbReference type="SAM" id="Phobius"/>
    </source>
</evidence>
<dbReference type="Pfam" id="PF00153">
    <property type="entry name" value="Mito_carr"/>
    <property type="match status" value="3"/>
</dbReference>
<dbReference type="PROSITE" id="PS50920">
    <property type="entry name" value="SOLCAR"/>
    <property type="match status" value="3"/>
</dbReference>
<gene>
    <name evidence="13" type="ORF">CHYS00102_LOCUS20603</name>
</gene>